<keyword evidence="2" id="KW-1185">Reference proteome</keyword>
<sequence length="646" mass="68650">MASAPPPWTLRLATTAYTPDHTVSVRVAPRWGVVDDRFGVYKGDGGYWEFLLPRPRPGEAAEFKFLLDREVWQAGPNLVVTPPPPGGGAVIYTAASPGGGGGGEVVFDPSTALPDAEAGVVSRTFFAPTLDPERVWDVVVVGSGVGGGVVADALSDRGVRTLVLEAGSYLFPTHIANLPRAHQVGVFDKHVWGLFNQPPFRRSLFTNEPGSTYGGAYGYNLGGRSVFWGAFTPRMRAWEYNEPDSEWPPAVRDDLLCRGYVERAEALLKVGPPRPSDYQQAAKAHLTELLGPAFTVVDAPMAVQRQTSELRTLSAGVFSTADLLMESVATSGPAGSDNLAVNLHHDVTRVEVPPPGTPGEPLTVHATDRLGYVDRTYRARAVVLAAGTLESPKIGALSALPDCSGTLGHGLTDHPVWFTHFGVAPGAPLYADDASAKVVIYPTDATAVGDRWNAILELGADYNQGRYVDEDILAAHRRERDEGRPTQLCELVFLASSPLDEGGFVAPAPGREDGRPMRVHATPATRNVDALVASASAVQRRVMESLRATPLPGEPAGLPLQRAGVGGVAHDVGTMRMAANPSGGVVDADLRVHGTDGVYVCDLSVFPSSPAANPTLTLAALATRLGDHLAGRQHVRALRRDLLCQL</sequence>
<reference evidence="1" key="1">
    <citation type="submission" date="2019-11" db="EMBL/GenBank/DDBJ databases">
        <title>Nori genome reveals adaptations in red seaweeds to the harsh intertidal environment.</title>
        <authorList>
            <person name="Wang D."/>
            <person name="Mao Y."/>
        </authorList>
    </citation>
    <scope>NUCLEOTIDE SEQUENCE</scope>
    <source>
        <tissue evidence="1">Gametophyte</tissue>
    </source>
</reference>
<dbReference type="Proteomes" id="UP000798662">
    <property type="component" value="Chromosome 1"/>
</dbReference>
<comment type="caution">
    <text evidence="1">The sequence shown here is derived from an EMBL/GenBank/DDBJ whole genome shotgun (WGS) entry which is preliminary data.</text>
</comment>
<name>A0ACC3BNW9_PYRYE</name>
<gene>
    <name evidence="1" type="ORF">I4F81_002259</name>
</gene>
<evidence type="ECO:0000313" key="2">
    <source>
        <dbReference type="Proteomes" id="UP000798662"/>
    </source>
</evidence>
<evidence type="ECO:0000313" key="1">
    <source>
        <dbReference type="EMBL" id="KAK1859665.1"/>
    </source>
</evidence>
<accession>A0ACC3BNW9</accession>
<protein>
    <submittedName>
        <fullName evidence="1">Uncharacterized protein</fullName>
    </submittedName>
</protein>
<proteinExistence type="predicted"/>
<organism evidence="1 2">
    <name type="scientific">Pyropia yezoensis</name>
    <name type="common">Susabi-nori</name>
    <name type="synonym">Porphyra yezoensis</name>
    <dbReference type="NCBI Taxonomy" id="2788"/>
    <lineage>
        <taxon>Eukaryota</taxon>
        <taxon>Rhodophyta</taxon>
        <taxon>Bangiophyceae</taxon>
        <taxon>Bangiales</taxon>
        <taxon>Bangiaceae</taxon>
        <taxon>Pyropia</taxon>
    </lineage>
</organism>
<dbReference type="EMBL" id="CM020618">
    <property type="protein sequence ID" value="KAK1859665.1"/>
    <property type="molecule type" value="Genomic_DNA"/>
</dbReference>